<evidence type="ECO:0000256" key="2">
    <source>
        <dbReference type="ARBA" id="ARBA00023015"/>
    </source>
</evidence>
<dbReference type="KEGG" id="otr:OTERR_12160"/>
<keyword evidence="7" id="KW-1185">Reference proteome</keyword>
<reference evidence="6 7" key="1">
    <citation type="submission" date="2017-07" db="EMBL/GenBank/DDBJ databases">
        <title>Complete genome sequence of Oryzomicrobium terrae TPP412.</title>
        <authorList>
            <person name="Chiu L.-W."/>
            <person name="Lo K.-J."/>
            <person name="Tsai Y.-M."/>
            <person name="Lin S.-S."/>
            <person name="Kuo C.-H."/>
            <person name="Liu C.-T."/>
        </authorList>
    </citation>
    <scope>NUCLEOTIDE SEQUENCE [LARGE SCALE GENOMIC DNA]</scope>
    <source>
        <strain evidence="6 7">TPP412</strain>
    </source>
</reference>
<dbReference type="GO" id="GO:0000976">
    <property type="term" value="F:transcription cis-regulatory region binding"/>
    <property type="evidence" value="ECO:0007669"/>
    <property type="project" value="TreeGrafter"/>
</dbReference>
<evidence type="ECO:0000256" key="4">
    <source>
        <dbReference type="ARBA" id="ARBA00023163"/>
    </source>
</evidence>
<dbReference type="Proteomes" id="UP000323671">
    <property type="component" value="Chromosome"/>
</dbReference>
<evidence type="ECO:0000256" key="1">
    <source>
        <dbReference type="ARBA" id="ARBA00009437"/>
    </source>
</evidence>
<dbReference type="RefSeq" id="WP_149425165.1">
    <property type="nucleotide sequence ID" value="NZ_CP022579.1"/>
</dbReference>
<evidence type="ECO:0000313" key="6">
    <source>
        <dbReference type="EMBL" id="QEL64692.1"/>
    </source>
</evidence>
<dbReference type="Gene3D" id="3.40.190.290">
    <property type="match status" value="1"/>
</dbReference>
<dbReference type="Pfam" id="PF00126">
    <property type="entry name" value="HTH_1"/>
    <property type="match status" value="1"/>
</dbReference>
<dbReference type="InterPro" id="IPR036390">
    <property type="entry name" value="WH_DNA-bd_sf"/>
</dbReference>
<name>A0A5C1E6Y0_9RHOO</name>
<dbReference type="Pfam" id="PF03466">
    <property type="entry name" value="LysR_substrate"/>
    <property type="match status" value="1"/>
</dbReference>
<protein>
    <submittedName>
        <fullName evidence="6">Transcriptional regulator, LysR family</fullName>
    </submittedName>
</protein>
<dbReference type="PROSITE" id="PS50931">
    <property type="entry name" value="HTH_LYSR"/>
    <property type="match status" value="1"/>
</dbReference>
<keyword evidence="2" id="KW-0805">Transcription regulation</keyword>
<evidence type="ECO:0000256" key="3">
    <source>
        <dbReference type="ARBA" id="ARBA00023125"/>
    </source>
</evidence>
<evidence type="ECO:0000259" key="5">
    <source>
        <dbReference type="PROSITE" id="PS50931"/>
    </source>
</evidence>
<keyword evidence="4" id="KW-0804">Transcription</keyword>
<keyword evidence="3" id="KW-0238">DNA-binding</keyword>
<dbReference type="GO" id="GO:0003700">
    <property type="term" value="F:DNA-binding transcription factor activity"/>
    <property type="evidence" value="ECO:0007669"/>
    <property type="project" value="InterPro"/>
</dbReference>
<dbReference type="CDD" id="cd08442">
    <property type="entry name" value="PBP2_YofA_SoxR_like"/>
    <property type="match status" value="1"/>
</dbReference>
<dbReference type="InterPro" id="IPR005119">
    <property type="entry name" value="LysR_subst-bd"/>
</dbReference>
<proteinExistence type="inferred from homology"/>
<dbReference type="FunFam" id="1.10.10.10:FF:000001">
    <property type="entry name" value="LysR family transcriptional regulator"/>
    <property type="match status" value="1"/>
</dbReference>
<dbReference type="PANTHER" id="PTHR30126">
    <property type="entry name" value="HTH-TYPE TRANSCRIPTIONAL REGULATOR"/>
    <property type="match status" value="1"/>
</dbReference>
<comment type="similarity">
    <text evidence="1">Belongs to the LysR transcriptional regulatory family.</text>
</comment>
<dbReference type="PANTHER" id="PTHR30126:SF40">
    <property type="entry name" value="HTH-TYPE TRANSCRIPTIONAL REGULATOR GLTR"/>
    <property type="match status" value="1"/>
</dbReference>
<evidence type="ECO:0000313" key="7">
    <source>
        <dbReference type="Proteomes" id="UP000323671"/>
    </source>
</evidence>
<dbReference type="InterPro" id="IPR036388">
    <property type="entry name" value="WH-like_DNA-bd_sf"/>
</dbReference>
<feature type="domain" description="HTH lysR-type" evidence="5">
    <location>
        <begin position="1"/>
        <end position="58"/>
    </location>
</feature>
<sequence length="298" mass="31886">MDLDDLNIFLTVVREGGVTRAATQLHRVQSNVTTRIQQLEESLGVDLFIREGRRMAPSPAGQVLVDYAERLLNLASEARAAVSDRTPRGRLRLGSMESTAAARLPPRLADFHGRHPGVQLELRTGPTGRLIAEVLDGTLDCALVSGPVEDLRLNAVPVFEEELVIVAAACHPPIADARDVRTRTLLTFEPSCAYRQKLEQWLAVSAPVPVVPERVVELSSYHAMLGCVASGMGIALAPRSLLASLPSGNSVSAHPLPPHLGRSTTVLIRRNGIPHPAVDAMAEALLAPPPAPRLAAVA</sequence>
<organism evidence="6 7">
    <name type="scientific">Oryzomicrobium terrae</name>
    <dbReference type="NCBI Taxonomy" id="1735038"/>
    <lineage>
        <taxon>Bacteria</taxon>
        <taxon>Pseudomonadati</taxon>
        <taxon>Pseudomonadota</taxon>
        <taxon>Betaproteobacteria</taxon>
        <taxon>Rhodocyclales</taxon>
        <taxon>Rhodocyclaceae</taxon>
        <taxon>Oryzomicrobium</taxon>
    </lineage>
</organism>
<dbReference type="SUPFAM" id="SSF53850">
    <property type="entry name" value="Periplasmic binding protein-like II"/>
    <property type="match status" value="1"/>
</dbReference>
<dbReference type="AlphaFoldDB" id="A0A5C1E6Y0"/>
<dbReference type="Gene3D" id="1.10.10.10">
    <property type="entry name" value="Winged helix-like DNA-binding domain superfamily/Winged helix DNA-binding domain"/>
    <property type="match status" value="1"/>
</dbReference>
<gene>
    <name evidence="6" type="ORF">OTERR_12160</name>
</gene>
<dbReference type="InterPro" id="IPR000847">
    <property type="entry name" value="LysR_HTH_N"/>
</dbReference>
<dbReference type="SUPFAM" id="SSF46785">
    <property type="entry name" value="Winged helix' DNA-binding domain"/>
    <property type="match status" value="1"/>
</dbReference>
<dbReference type="EMBL" id="CP022579">
    <property type="protein sequence ID" value="QEL64692.1"/>
    <property type="molecule type" value="Genomic_DNA"/>
</dbReference>
<dbReference type="PRINTS" id="PR00039">
    <property type="entry name" value="HTHLYSR"/>
</dbReference>
<accession>A0A5C1E6Y0</accession>